<dbReference type="GO" id="GO:0030272">
    <property type="term" value="F:5-formyltetrahydrofolate cyclo-ligase activity"/>
    <property type="evidence" value="ECO:0007669"/>
    <property type="project" value="UniProtKB-EC"/>
</dbReference>
<dbReference type="EMBL" id="JALDAW010000002">
    <property type="protein sequence ID" value="MDY5166594.1"/>
    <property type="molecule type" value="Genomic_DNA"/>
</dbReference>
<evidence type="ECO:0000256" key="2">
    <source>
        <dbReference type="ARBA" id="ARBA00022741"/>
    </source>
</evidence>
<evidence type="ECO:0000313" key="7">
    <source>
        <dbReference type="Proteomes" id="UP001276902"/>
    </source>
</evidence>
<dbReference type="PANTHER" id="PTHR23407">
    <property type="entry name" value="ATPASE INHIBITOR/5-FORMYLTETRAHYDROFOLATE CYCLO-LIGASE"/>
    <property type="match status" value="1"/>
</dbReference>
<dbReference type="GO" id="GO:0035999">
    <property type="term" value="P:tetrahydrofolate interconversion"/>
    <property type="evidence" value="ECO:0007669"/>
    <property type="project" value="TreeGrafter"/>
</dbReference>
<protein>
    <recommendedName>
        <fullName evidence="5">5-formyltetrahydrofolate cyclo-ligase</fullName>
        <ecNumber evidence="5">6.3.3.2</ecNumber>
    </recommendedName>
</protein>
<feature type="binding site" evidence="4">
    <location>
        <position position="47"/>
    </location>
    <ligand>
        <name>substrate</name>
    </ligand>
</feature>
<sequence length="181" mass="20096">MDKQEARKKLKAMRNSLSSAFVSSASAWIVEKTKPLLAEVNALGIYVGVGNEVATIELITWCLSEGKAVYCPRVHGDTMDFYPISCLNDLKPGTYGLLEPTGNQPCQPSAIACMVMPLVGFNEACQRIGQGKGYYDKYLKQCSCRKLGLAYECQKAEFTNEAHDIDADMIITEQHIYQRVK</sequence>
<feature type="binding site" evidence="4">
    <location>
        <begin position="127"/>
        <end position="135"/>
    </location>
    <ligand>
        <name>ATP</name>
        <dbReference type="ChEBI" id="CHEBI:30616"/>
    </ligand>
</feature>
<feature type="binding site" evidence="4">
    <location>
        <position position="52"/>
    </location>
    <ligand>
        <name>substrate</name>
    </ligand>
</feature>
<dbReference type="SUPFAM" id="SSF100950">
    <property type="entry name" value="NagB/RpiA/CoA transferase-like"/>
    <property type="match status" value="1"/>
</dbReference>
<evidence type="ECO:0000256" key="5">
    <source>
        <dbReference type="RuleBase" id="RU361279"/>
    </source>
</evidence>
<comment type="caution">
    <text evidence="6">The sequence shown here is derived from an EMBL/GenBank/DDBJ whole genome shotgun (WGS) entry which is preliminary data.</text>
</comment>
<keyword evidence="3 4" id="KW-0067">ATP-binding</keyword>
<dbReference type="GO" id="GO:0005524">
    <property type="term" value="F:ATP binding"/>
    <property type="evidence" value="ECO:0007669"/>
    <property type="project" value="UniProtKB-KW"/>
</dbReference>
<dbReference type="Proteomes" id="UP001276902">
    <property type="component" value="Unassembled WGS sequence"/>
</dbReference>
<dbReference type="GO" id="GO:0046872">
    <property type="term" value="F:metal ion binding"/>
    <property type="evidence" value="ECO:0007669"/>
    <property type="project" value="UniProtKB-KW"/>
</dbReference>
<dbReference type="NCBIfam" id="TIGR02727">
    <property type="entry name" value="MTHFS_bact"/>
    <property type="match status" value="1"/>
</dbReference>
<evidence type="ECO:0000313" key="6">
    <source>
        <dbReference type="EMBL" id="MDY5166594.1"/>
    </source>
</evidence>
<comment type="cofactor">
    <cofactor evidence="5">
        <name>Mg(2+)</name>
        <dbReference type="ChEBI" id="CHEBI:18420"/>
    </cofactor>
</comment>
<gene>
    <name evidence="6" type="ORF">MQE39_00435</name>
</gene>
<keyword evidence="5" id="KW-0460">Magnesium</keyword>
<dbReference type="InterPro" id="IPR037171">
    <property type="entry name" value="NagB/RpiA_transferase-like"/>
</dbReference>
<dbReference type="GO" id="GO:0009396">
    <property type="term" value="P:folic acid-containing compound biosynthetic process"/>
    <property type="evidence" value="ECO:0007669"/>
    <property type="project" value="TreeGrafter"/>
</dbReference>
<accession>A0AB35UKG4</accession>
<keyword evidence="5" id="KW-0479">Metal-binding</keyword>
<evidence type="ECO:0000256" key="1">
    <source>
        <dbReference type="ARBA" id="ARBA00010638"/>
    </source>
</evidence>
<dbReference type="AlphaFoldDB" id="A0AB35UKG4"/>
<dbReference type="InterPro" id="IPR002698">
    <property type="entry name" value="FTHF_cligase"/>
</dbReference>
<keyword evidence="2 4" id="KW-0547">Nucleotide-binding</keyword>
<dbReference type="EC" id="6.3.3.2" evidence="5"/>
<comment type="similarity">
    <text evidence="1 5">Belongs to the 5-formyltetrahydrofolate cyclo-ligase family.</text>
</comment>
<organism evidence="6 7">
    <name type="scientific">Dielma fastidiosa</name>
    <dbReference type="NCBI Taxonomy" id="1034346"/>
    <lineage>
        <taxon>Bacteria</taxon>
        <taxon>Bacillati</taxon>
        <taxon>Bacillota</taxon>
        <taxon>Erysipelotrichia</taxon>
        <taxon>Erysipelotrichales</taxon>
        <taxon>Erysipelotrichaceae</taxon>
        <taxon>Dielma</taxon>
    </lineage>
</organism>
<name>A0AB35UKG4_9FIRM</name>
<proteinExistence type="inferred from homology"/>
<feature type="binding site" evidence="4">
    <location>
        <begin position="3"/>
        <end position="7"/>
    </location>
    <ligand>
        <name>ATP</name>
        <dbReference type="ChEBI" id="CHEBI:30616"/>
    </ligand>
</feature>
<dbReference type="PIRSF" id="PIRSF006806">
    <property type="entry name" value="FTHF_cligase"/>
    <property type="match status" value="1"/>
</dbReference>
<dbReference type="Pfam" id="PF01812">
    <property type="entry name" value="5-FTHF_cyc-lig"/>
    <property type="match status" value="1"/>
</dbReference>
<evidence type="ECO:0000256" key="3">
    <source>
        <dbReference type="ARBA" id="ARBA00022840"/>
    </source>
</evidence>
<dbReference type="RefSeq" id="WP_320882724.1">
    <property type="nucleotide sequence ID" value="NZ_BAABZA010000009.1"/>
</dbReference>
<dbReference type="Gene3D" id="3.40.50.10420">
    <property type="entry name" value="NagB/RpiA/CoA transferase-like"/>
    <property type="match status" value="1"/>
</dbReference>
<dbReference type="PANTHER" id="PTHR23407:SF1">
    <property type="entry name" value="5-FORMYLTETRAHYDROFOLATE CYCLO-LIGASE"/>
    <property type="match status" value="1"/>
</dbReference>
<evidence type="ECO:0000256" key="4">
    <source>
        <dbReference type="PIRSR" id="PIRSR006806-1"/>
    </source>
</evidence>
<reference evidence="6" key="1">
    <citation type="submission" date="2022-03" db="EMBL/GenBank/DDBJ databases">
        <title>First case of bacteraemia caused by Dielma fastidiosa in a patient hospitalised with diverticulitis.</title>
        <authorList>
            <person name="Forman-Ankjaer B."/>
            <person name="Hvid-Jensen F."/>
            <person name="Kobel C.M."/>
            <person name="Greve T."/>
        </authorList>
    </citation>
    <scope>NUCLEOTIDE SEQUENCE</scope>
    <source>
        <strain evidence="6">AUH_DF_2021</strain>
    </source>
</reference>
<dbReference type="InterPro" id="IPR024185">
    <property type="entry name" value="FTHF_cligase-like_sf"/>
</dbReference>
<keyword evidence="6" id="KW-0436">Ligase</keyword>
<comment type="catalytic activity">
    <reaction evidence="5">
        <text>(6S)-5-formyl-5,6,7,8-tetrahydrofolate + ATP = (6R)-5,10-methenyltetrahydrofolate + ADP + phosphate</text>
        <dbReference type="Rhea" id="RHEA:10488"/>
        <dbReference type="ChEBI" id="CHEBI:30616"/>
        <dbReference type="ChEBI" id="CHEBI:43474"/>
        <dbReference type="ChEBI" id="CHEBI:57455"/>
        <dbReference type="ChEBI" id="CHEBI:57457"/>
        <dbReference type="ChEBI" id="CHEBI:456216"/>
        <dbReference type="EC" id="6.3.3.2"/>
    </reaction>
</comment>